<dbReference type="PRINTS" id="PR00385">
    <property type="entry name" value="P450"/>
</dbReference>
<accession>A0AAV8VID5</accession>
<keyword evidence="10 13" id="KW-0408">Iron</keyword>
<keyword evidence="8" id="KW-0492">Microsome</keyword>
<sequence>MFSGSCFFTNLVAVVVTTIAIVYAFFIWSFQYWKRRGLPHLEPSIPFGNLPNPITSKTSFGENAKMLYQQAKARGLKHCGIFIMTKPTWFVLDLELVKHVFTRDFQFFTDRGFFFNEKDDPIGKSSYIQGEPKSDYKYRDLRNLKRYRDGAHLIALGGTKWKNLRAKMTPTFTSGKMKMMFQTMVDCGLILEKYIEEDVADKQVIDIKDVLGRFSTDVIGSCAFGLDCNSFKEPNSPFRVYGKKVFQPSILDTAKAFFALTFPDLARTLGMRQIKPDISNFFTKVVEDTISYRERNNVTRNDFLQLMIEMKNKKGETAGDGKTLTMNEIVAQSFVFFIAGFETSSTTMTFALFELAMHPEIQDKVRAEIKEVLARHDDKITYDSMNELIYMNQVIDESMRKYPPLPVLTRVAVENYKVPGEDTVIEKGTMVFLPVIGVHYDEDSYENPEVFNPDRFSPENKQKRHPYAHLPFGGGPRVCIGERFGILQAKVGLTSLLKNHKISLNEKTAVPLVISPTSQITAADGGVWLNVSKL</sequence>
<dbReference type="Proteomes" id="UP001159042">
    <property type="component" value="Unassembled WGS sequence"/>
</dbReference>
<dbReference type="GO" id="GO:0004497">
    <property type="term" value="F:monooxygenase activity"/>
    <property type="evidence" value="ECO:0007669"/>
    <property type="project" value="UniProtKB-KW"/>
</dbReference>
<dbReference type="PROSITE" id="PS00086">
    <property type="entry name" value="CYTOCHROME_P450"/>
    <property type="match status" value="1"/>
</dbReference>
<proteinExistence type="inferred from homology"/>
<keyword evidence="15" id="KW-0812">Transmembrane</keyword>
<evidence type="ECO:0000313" key="16">
    <source>
        <dbReference type="EMBL" id="KAJ8913631.1"/>
    </source>
</evidence>
<evidence type="ECO:0000256" key="11">
    <source>
        <dbReference type="ARBA" id="ARBA00023033"/>
    </source>
</evidence>
<dbReference type="CDD" id="cd11056">
    <property type="entry name" value="CYP6-like"/>
    <property type="match status" value="1"/>
</dbReference>
<reference evidence="16 17" key="1">
    <citation type="journal article" date="2023" name="Insect Mol. Biol.">
        <title>Genome sequencing provides insights into the evolution of gene families encoding plant cell wall-degrading enzymes in longhorned beetles.</title>
        <authorList>
            <person name="Shin N.R."/>
            <person name="Okamura Y."/>
            <person name="Kirsch R."/>
            <person name="Pauchet Y."/>
        </authorList>
    </citation>
    <scope>NUCLEOTIDE SEQUENCE [LARGE SCALE GENOMIC DNA]</scope>
    <source>
        <strain evidence="16">EAD_L_NR</strain>
    </source>
</reference>
<dbReference type="InterPro" id="IPR050476">
    <property type="entry name" value="Insect_CytP450_Detox"/>
</dbReference>
<comment type="similarity">
    <text evidence="4 14">Belongs to the cytochrome P450 family.</text>
</comment>
<keyword evidence="5 13" id="KW-0349">Heme</keyword>
<evidence type="ECO:0000256" key="5">
    <source>
        <dbReference type="ARBA" id="ARBA00022617"/>
    </source>
</evidence>
<evidence type="ECO:0000256" key="9">
    <source>
        <dbReference type="ARBA" id="ARBA00023002"/>
    </source>
</evidence>
<comment type="cofactor">
    <cofactor evidence="1 13">
        <name>heme</name>
        <dbReference type="ChEBI" id="CHEBI:30413"/>
    </cofactor>
</comment>
<evidence type="ECO:0000256" key="8">
    <source>
        <dbReference type="ARBA" id="ARBA00022848"/>
    </source>
</evidence>
<name>A0AAV8VID5_9CUCU</name>
<keyword evidence="17" id="KW-1185">Reference proteome</keyword>
<dbReference type="GO" id="GO:0005789">
    <property type="term" value="C:endoplasmic reticulum membrane"/>
    <property type="evidence" value="ECO:0007669"/>
    <property type="project" value="UniProtKB-SubCell"/>
</dbReference>
<dbReference type="Gene3D" id="1.10.630.10">
    <property type="entry name" value="Cytochrome P450"/>
    <property type="match status" value="1"/>
</dbReference>
<dbReference type="SUPFAM" id="SSF48264">
    <property type="entry name" value="Cytochrome P450"/>
    <property type="match status" value="1"/>
</dbReference>
<evidence type="ECO:0000313" key="17">
    <source>
        <dbReference type="Proteomes" id="UP001159042"/>
    </source>
</evidence>
<keyword evidence="11 14" id="KW-0503">Monooxygenase</keyword>
<evidence type="ECO:0000256" key="1">
    <source>
        <dbReference type="ARBA" id="ARBA00001971"/>
    </source>
</evidence>
<organism evidence="16 17">
    <name type="scientific">Exocentrus adspersus</name>
    <dbReference type="NCBI Taxonomy" id="1586481"/>
    <lineage>
        <taxon>Eukaryota</taxon>
        <taxon>Metazoa</taxon>
        <taxon>Ecdysozoa</taxon>
        <taxon>Arthropoda</taxon>
        <taxon>Hexapoda</taxon>
        <taxon>Insecta</taxon>
        <taxon>Pterygota</taxon>
        <taxon>Neoptera</taxon>
        <taxon>Endopterygota</taxon>
        <taxon>Coleoptera</taxon>
        <taxon>Polyphaga</taxon>
        <taxon>Cucujiformia</taxon>
        <taxon>Chrysomeloidea</taxon>
        <taxon>Cerambycidae</taxon>
        <taxon>Lamiinae</taxon>
        <taxon>Acanthocinini</taxon>
        <taxon>Exocentrus</taxon>
    </lineage>
</organism>
<comment type="caution">
    <text evidence="16">The sequence shown here is derived from an EMBL/GenBank/DDBJ whole genome shotgun (WGS) entry which is preliminary data.</text>
</comment>
<dbReference type="AlphaFoldDB" id="A0AAV8VID5"/>
<dbReference type="GO" id="GO:0005506">
    <property type="term" value="F:iron ion binding"/>
    <property type="evidence" value="ECO:0007669"/>
    <property type="project" value="InterPro"/>
</dbReference>
<evidence type="ECO:0000256" key="7">
    <source>
        <dbReference type="ARBA" id="ARBA00022824"/>
    </source>
</evidence>
<dbReference type="InterPro" id="IPR036396">
    <property type="entry name" value="Cyt_P450_sf"/>
</dbReference>
<keyword evidence="6 13" id="KW-0479">Metal-binding</keyword>
<keyword evidence="9 14" id="KW-0560">Oxidoreductase</keyword>
<protein>
    <recommendedName>
        <fullName evidence="18">Cytochrome P450</fullName>
    </recommendedName>
</protein>
<feature type="transmembrane region" description="Helical" evidence="15">
    <location>
        <begin position="7"/>
        <end position="30"/>
    </location>
</feature>
<evidence type="ECO:0000256" key="4">
    <source>
        <dbReference type="ARBA" id="ARBA00010617"/>
    </source>
</evidence>
<dbReference type="InterPro" id="IPR017972">
    <property type="entry name" value="Cyt_P450_CS"/>
</dbReference>
<dbReference type="EMBL" id="JANEYG010000089">
    <property type="protein sequence ID" value="KAJ8913631.1"/>
    <property type="molecule type" value="Genomic_DNA"/>
</dbReference>
<comment type="subcellular location">
    <subcellularLocation>
        <location evidence="3">Endoplasmic reticulum membrane</location>
        <topology evidence="3">Peripheral membrane protein</topology>
    </subcellularLocation>
    <subcellularLocation>
        <location evidence="2">Microsome membrane</location>
        <topology evidence="2">Peripheral membrane protein</topology>
    </subcellularLocation>
</comment>
<keyword evidence="15" id="KW-1133">Transmembrane helix</keyword>
<gene>
    <name evidence="16" type="ORF">NQ315_007348</name>
</gene>
<dbReference type="PANTHER" id="PTHR24292:SF100">
    <property type="entry name" value="CYTOCHROME P450 6A16, ISOFORM B-RELATED"/>
    <property type="match status" value="1"/>
</dbReference>
<evidence type="ECO:0000256" key="14">
    <source>
        <dbReference type="RuleBase" id="RU000461"/>
    </source>
</evidence>
<evidence type="ECO:0000256" key="10">
    <source>
        <dbReference type="ARBA" id="ARBA00023004"/>
    </source>
</evidence>
<evidence type="ECO:0000256" key="2">
    <source>
        <dbReference type="ARBA" id="ARBA00004174"/>
    </source>
</evidence>
<dbReference type="Pfam" id="PF00067">
    <property type="entry name" value="p450"/>
    <property type="match status" value="1"/>
</dbReference>
<dbReference type="PANTHER" id="PTHR24292">
    <property type="entry name" value="CYTOCHROME P450"/>
    <property type="match status" value="1"/>
</dbReference>
<dbReference type="GO" id="GO:0020037">
    <property type="term" value="F:heme binding"/>
    <property type="evidence" value="ECO:0007669"/>
    <property type="project" value="InterPro"/>
</dbReference>
<dbReference type="PRINTS" id="PR00463">
    <property type="entry name" value="EP450I"/>
</dbReference>
<evidence type="ECO:0000256" key="13">
    <source>
        <dbReference type="PIRSR" id="PIRSR602401-1"/>
    </source>
</evidence>
<dbReference type="FunFam" id="1.10.630.10:FF:000042">
    <property type="entry name" value="Cytochrome P450"/>
    <property type="match status" value="1"/>
</dbReference>
<evidence type="ECO:0000256" key="12">
    <source>
        <dbReference type="ARBA" id="ARBA00023136"/>
    </source>
</evidence>
<feature type="binding site" description="axial binding residue" evidence="13">
    <location>
        <position position="479"/>
    </location>
    <ligand>
        <name>heme</name>
        <dbReference type="ChEBI" id="CHEBI:30413"/>
    </ligand>
    <ligandPart>
        <name>Fe</name>
        <dbReference type="ChEBI" id="CHEBI:18248"/>
    </ligandPart>
</feature>
<evidence type="ECO:0000256" key="6">
    <source>
        <dbReference type="ARBA" id="ARBA00022723"/>
    </source>
</evidence>
<evidence type="ECO:0008006" key="18">
    <source>
        <dbReference type="Google" id="ProtNLM"/>
    </source>
</evidence>
<dbReference type="GO" id="GO:0016705">
    <property type="term" value="F:oxidoreductase activity, acting on paired donors, with incorporation or reduction of molecular oxygen"/>
    <property type="evidence" value="ECO:0007669"/>
    <property type="project" value="InterPro"/>
</dbReference>
<evidence type="ECO:0000256" key="3">
    <source>
        <dbReference type="ARBA" id="ARBA00004406"/>
    </source>
</evidence>
<dbReference type="InterPro" id="IPR001128">
    <property type="entry name" value="Cyt_P450"/>
</dbReference>
<keyword evidence="7" id="KW-0256">Endoplasmic reticulum</keyword>
<evidence type="ECO:0000256" key="15">
    <source>
        <dbReference type="SAM" id="Phobius"/>
    </source>
</evidence>
<keyword evidence="12 15" id="KW-0472">Membrane</keyword>
<dbReference type="InterPro" id="IPR002401">
    <property type="entry name" value="Cyt_P450_E_grp-I"/>
</dbReference>